<comment type="subcellular location">
    <subcellularLocation>
        <location evidence="4">Cytoplasm</location>
    </subcellularLocation>
    <subcellularLocation>
        <location evidence="4">Cell membrane</location>
        <topology evidence="4">Peripheral membrane protein</topology>
        <orientation evidence="4">Cytoplasmic side</orientation>
    </subcellularLocation>
</comment>
<gene>
    <name evidence="4 5" type="primary">hflD</name>
    <name evidence="5" type="ORF">FKG94_17740</name>
</gene>
<evidence type="ECO:0000313" key="5">
    <source>
        <dbReference type="EMBL" id="TQV73569.1"/>
    </source>
</evidence>
<keyword evidence="1 4" id="KW-1003">Cell membrane</keyword>
<dbReference type="AlphaFoldDB" id="A0A545T8N6"/>
<proteinExistence type="inferred from homology"/>
<dbReference type="GO" id="GO:0005737">
    <property type="term" value="C:cytoplasm"/>
    <property type="evidence" value="ECO:0007669"/>
    <property type="project" value="UniProtKB-SubCell"/>
</dbReference>
<dbReference type="NCBIfam" id="NF001246">
    <property type="entry name" value="PRK00218.1-2"/>
    <property type="match status" value="1"/>
</dbReference>
<dbReference type="InterPro" id="IPR007451">
    <property type="entry name" value="HflD"/>
</dbReference>
<dbReference type="OrthoDB" id="9788031at2"/>
<evidence type="ECO:0000256" key="3">
    <source>
        <dbReference type="ARBA" id="ARBA00023136"/>
    </source>
</evidence>
<name>A0A545T8N6_9GAMM</name>
<dbReference type="Proteomes" id="UP000319732">
    <property type="component" value="Unassembled WGS sequence"/>
</dbReference>
<comment type="similarity">
    <text evidence="4">Belongs to the HflD family.</text>
</comment>
<keyword evidence="6" id="KW-1185">Reference proteome</keyword>
<organism evidence="5 6">
    <name type="scientific">Exilibacterium tricleocarpae</name>
    <dbReference type="NCBI Taxonomy" id="2591008"/>
    <lineage>
        <taxon>Bacteria</taxon>
        <taxon>Pseudomonadati</taxon>
        <taxon>Pseudomonadota</taxon>
        <taxon>Gammaproteobacteria</taxon>
        <taxon>Cellvibrionales</taxon>
        <taxon>Cellvibrionaceae</taxon>
        <taxon>Exilibacterium</taxon>
    </lineage>
</organism>
<dbReference type="GO" id="GO:0005886">
    <property type="term" value="C:plasma membrane"/>
    <property type="evidence" value="ECO:0007669"/>
    <property type="project" value="UniProtKB-SubCell"/>
</dbReference>
<dbReference type="EMBL" id="VHSG01000018">
    <property type="protein sequence ID" value="TQV73569.1"/>
    <property type="molecule type" value="Genomic_DNA"/>
</dbReference>
<sequence>MQDKWHDITIALAGVFQAAALVEQLAKTGYLPTDPYRTCIESLFALNPASTEAVFGGRGNLELGLKVLSDLLQQNRSREHSHTLRYVLGILHLQKKLGKQNDMLNIISSRLKQAEQQAEHFSSTHDNVIANLADVYTDTISTFRFRIQVMGDYNYLQQSRIANQVRALLFAGVRAATLWRQVGGNRIQLVLQRRRLFQTADALLKNPQI</sequence>
<comment type="caution">
    <text evidence="5">The sequence shown here is derived from an EMBL/GenBank/DDBJ whole genome shotgun (WGS) entry which is preliminary data.</text>
</comment>
<evidence type="ECO:0000256" key="4">
    <source>
        <dbReference type="HAMAP-Rule" id="MF_00695"/>
    </source>
</evidence>
<dbReference type="SUPFAM" id="SSF101322">
    <property type="entry name" value="YcfC-like"/>
    <property type="match status" value="1"/>
</dbReference>
<protein>
    <recommendedName>
        <fullName evidence="4">High frequency lysogenization protein HflD homolog</fullName>
    </recommendedName>
</protein>
<dbReference type="HAMAP" id="MF_00695">
    <property type="entry name" value="HflD_protein"/>
    <property type="match status" value="1"/>
</dbReference>
<accession>A0A545T8N6</accession>
<reference evidence="5 6" key="1">
    <citation type="submission" date="2019-06" db="EMBL/GenBank/DDBJ databases">
        <title>Whole genome sequence for Cellvibrionaceae sp. R142.</title>
        <authorList>
            <person name="Wang G."/>
        </authorList>
    </citation>
    <scope>NUCLEOTIDE SEQUENCE [LARGE SCALE GENOMIC DNA]</scope>
    <source>
        <strain evidence="5 6">R142</strain>
    </source>
</reference>
<dbReference type="Gene3D" id="1.10.3890.10">
    <property type="entry name" value="HflD-like"/>
    <property type="match status" value="1"/>
</dbReference>
<dbReference type="InterPro" id="IPR035932">
    <property type="entry name" value="HflD-like_sf"/>
</dbReference>
<dbReference type="PANTHER" id="PTHR38100:SF1">
    <property type="entry name" value="HIGH FREQUENCY LYSOGENIZATION PROTEIN HFLD"/>
    <property type="match status" value="1"/>
</dbReference>
<dbReference type="RefSeq" id="WP_142905696.1">
    <property type="nucleotide sequence ID" value="NZ_ML660097.1"/>
</dbReference>
<dbReference type="Pfam" id="PF04356">
    <property type="entry name" value="DUF489"/>
    <property type="match status" value="1"/>
</dbReference>
<evidence type="ECO:0000256" key="1">
    <source>
        <dbReference type="ARBA" id="ARBA00022475"/>
    </source>
</evidence>
<keyword evidence="2 4" id="KW-0963">Cytoplasm</keyword>
<dbReference type="PANTHER" id="PTHR38100">
    <property type="entry name" value="HIGH FREQUENCY LYSOGENIZATION PROTEIN HFLD"/>
    <property type="match status" value="1"/>
</dbReference>
<keyword evidence="3 4" id="KW-0472">Membrane</keyword>
<evidence type="ECO:0000313" key="6">
    <source>
        <dbReference type="Proteomes" id="UP000319732"/>
    </source>
</evidence>
<evidence type="ECO:0000256" key="2">
    <source>
        <dbReference type="ARBA" id="ARBA00022490"/>
    </source>
</evidence>